<proteinExistence type="predicted"/>
<evidence type="ECO:0000313" key="1">
    <source>
        <dbReference type="EMBL" id="MFC7255797.1"/>
    </source>
</evidence>
<reference evidence="1 2" key="1">
    <citation type="journal article" date="2019" name="Int. J. Syst. Evol. Microbiol.">
        <title>The Global Catalogue of Microorganisms (GCM) 10K type strain sequencing project: providing services to taxonomists for standard genome sequencing and annotation.</title>
        <authorList>
            <consortium name="The Broad Institute Genomics Platform"/>
            <consortium name="The Broad Institute Genome Sequencing Center for Infectious Disease"/>
            <person name="Wu L."/>
            <person name="Ma J."/>
        </authorList>
    </citation>
    <scope>NUCLEOTIDE SEQUENCE [LARGE SCALE GENOMIC DNA]</scope>
    <source>
        <strain evidence="1 2">GX21</strain>
    </source>
</reference>
<evidence type="ECO:0000313" key="2">
    <source>
        <dbReference type="Proteomes" id="UP001596434"/>
    </source>
</evidence>
<dbReference type="EMBL" id="JBHTAT010000001">
    <property type="protein sequence ID" value="MFC7255797.1"/>
    <property type="molecule type" value="Genomic_DNA"/>
</dbReference>
<dbReference type="Proteomes" id="UP001596434">
    <property type="component" value="Unassembled WGS sequence"/>
</dbReference>
<organism evidence="1 2">
    <name type="scientific">Haloplanus litoreus</name>
    <dbReference type="NCBI Taxonomy" id="767515"/>
    <lineage>
        <taxon>Archaea</taxon>
        <taxon>Methanobacteriati</taxon>
        <taxon>Methanobacteriota</taxon>
        <taxon>Stenosarchaea group</taxon>
        <taxon>Halobacteria</taxon>
        <taxon>Halobacteriales</taxon>
        <taxon>Haloferacaceae</taxon>
        <taxon>Haloplanus</taxon>
    </lineage>
</organism>
<comment type="caution">
    <text evidence="1">The sequence shown here is derived from an EMBL/GenBank/DDBJ whole genome shotgun (WGS) entry which is preliminary data.</text>
</comment>
<evidence type="ECO:0008006" key="3">
    <source>
        <dbReference type="Google" id="ProtNLM"/>
    </source>
</evidence>
<sequence length="255" mass="29341">MVKPEISETQFVYGATSELEDGNWRYPLMQPPRFPTQNIEGDIGYDVDALISNGAGIEPLFLQYKRSEHMVGAQARHWEEFPSDYYRFKIKNAKQHNTLIETADYYPHTYYVAPIFSEMSEYASHHRNETILENTVFATCFGLPEMDEGDSTDRHTIGFTENQTKFFSEPMELDSVVGLEYLLSEILEADESFTGFGEIRDSFAELTETLLAEVDAEIERPAIDQSPSDWIRAEQDFFKKLGVELVFLFDETDDS</sequence>
<keyword evidence="2" id="KW-1185">Reference proteome</keyword>
<protein>
    <recommendedName>
        <fullName evidence="3">Restriction endonuclease</fullName>
    </recommendedName>
</protein>
<dbReference type="RefSeq" id="WP_379704093.1">
    <property type="nucleotide sequence ID" value="NZ_JBHTAT010000001.1"/>
</dbReference>
<dbReference type="GeneID" id="96954171"/>
<gene>
    <name evidence="1" type="ORF">ACFQKE_10930</name>
</gene>
<dbReference type="AlphaFoldDB" id="A0ABD5ZZM6"/>
<name>A0ABD5ZZM6_9EURY</name>
<accession>A0ABD5ZZM6</accession>